<keyword evidence="8" id="KW-1185">Reference proteome</keyword>
<dbReference type="RefSeq" id="WP_265808482.1">
    <property type="nucleotide sequence ID" value="NZ_BAABGL010000035.1"/>
</dbReference>
<feature type="transmembrane region" description="Helical" evidence="6">
    <location>
        <begin position="76"/>
        <end position="95"/>
    </location>
</feature>
<comment type="subcellular location">
    <subcellularLocation>
        <location evidence="1">Membrane</location>
        <topology evidence="1">Multi-pass membrane protein</topology>
    </subcellularLocation>
</comment>
<dbReference type="PANTHER" id="PTHR20855:SF3">
    <property type="entry name" value="LD03007P"/>
    <property type="match status" value="1"/>
</dbReference>
<feature type="transmembrane region" description="Helical" evidence="6">
    <location>
        <begin position="138"/>
        <end position="158"/>
    </location>
</feature>
<dbReference type="InterPro" id="IPR004254">
    <property type="entry name" value="AdipoR/HlyIII-related"/>
</dbReference>
<dbReference type="Proteomes" id="UP001500642">
    <property type="component" value="Unassembled WGS sequence"/>
</dbReference>
<dbReference type="PANTHER" id="PTHR20855">
    <property type="entry name" value="ADIPOR/PROGESTIN RECEPTOR-RELATED"/>
    <property type="match status" value="1"/>
</dbReference>
<keyword evidence="4 6" id="KW-0472">Membrane</keyword>
<dbReference type="EMBL" id="BAABGL010000035">
    <property type="protein sequence ID" value="GAA4395303.1"/>
    <property type="molecule type" value="Genomic_DNA"/>
</dbReference>
<protein>
    <submittedName>
        <fullName evidence="7">Hemolysin III family protein</fullName>
    </submittedName>
</protein>
<keyword evidence="3 6" id="KW-1133">Transmembrane helix</keyword>
<evidence type="ECO:0000256" key="4">
    <source>
        <dbReference type="ARBA" id="ARBA00023136"/>
    </source>
</evidence>
<organism evidence="7 8">
    <name type="scientific">Brevibacterium pityocampae</name>
    <dbReference type="NCBI Taxonomy" id="506594"/>
    <lineage>
        <taxon>Bacteria</taxon>
        <taxon>Bacillati</taxon>
        <taxon>Actinomycetota</taxon>
        <taxon>Actinomycetes</taxon>
        <taxon>Micrococcales</taxon>
        <taxon>Brevibacteriaceae</taxon>
        <taxon>Brevibacterium</taxon>
    </lineage>
</organism>
<proteinExistence type="predicted"/>
<dbReference type="Pfam" id="PF03006">
    <property type="entry name" value="HlyIII"/>
    <property type="match status" value="1"/>
</dbReference>
<evidence type="ECO:0000256" key="3">
    <source>
        <dbReference type="ARBA" id="ARBA00022989"/>
    </source>
</evidence>
<feature type="transmembrane region" description="Helical" evidence="6">
    <location>
        <begin position="49"/>
        <end position="70"/>
    </location>
</feature>
<keyword evidence="2 6" id="KW-0812">Transmembrane</keyword>
<comment type="caution">
    <text evidence="7">The sequence shown here is derived from an EMBL/GenBank/DDBJ whole genome shotgun (WGS) entry which is preliminary data.</text>
</comment>
<evidence type="ECO:0000313" key="7">
    <source>
        <dbReference type="EMBL" id="GAA4395303.1"/>
    </source>
</evidence>
<feature type="compositionally biased region" description="Pro residues" evidence="5">
    <location>
        <begin position="1"/>
        <end position="14"/>
    </location>
</feature>
<evidence type="ECO:0000256" key="1">
    <source>
        <dbReference type="ARBA" id="ARBA00004141"/>
    </source>
</evidence>
<feature type="region of interest" description="Disordered" evidence="5">
    <location>
        <begin position="1"/>
        <end position="23"/>
    </location>
</feature>
<gene>
    <name evidence="7" type="ORF">GCM10023167_25530</name>
</gene>
<feature type="transmembrane region" description="Helical" evidence="6">
    <location>
        <begin position="223"/>
        <end position="247"/>
    </location>
</feature>
<feature type="transmembrane region" description="Helical" evidence="6">
    <location>
        <begin position="116"/>
        <end position="132"/>
    </location>
</feature>
<evidence type="ECO:0000313" key="8">
    <source>
        <dbReference type="Proteomes" id="UP001500642"/>
    </source>
</evidence>
<evidence type="ECO:0000256" key="2">
    <source>
        <dbReference type="ARBA" id="ARBA00022692"/>
    </source>
</evidence>
<reference evidence="8" key="1">
    <citation type="journal article" date="2019" name="Int. J. Syst. Evol. Microbiol.">
        <title>The Global Catalogue of Microorganisms (GCM) 10K type strain sequencing project: providing services to taxonomists for standard genome sequencing and annotation.</title>
        <authorList>
            <consortium name="The Broad Institute Genomics Platform"/>
            <consortium name="The Broad Institute Genome Sequencing Center for Infectious Disease"/>
            <person name="Wu L."/>
            <person name="Ma J."/>
        </authorList>
    </citation>
    <scope>NUCLEOTIDE SEQUENCE [LARGE SCALE GENOMIC DNA]</scope>
    <source>
        <strain evidence="8">JCM 17808</strain>
    </source>
</reference>
<evidence type="ECO:0000256" key="5">
    <source>
        <dbReference type="SAM" id="MobiDB-lite"/>
    </source>
</evidence>
<feature type="transmembrane region" description="Helical" evidence="6">
    <location>
        <begin position="191"/>
        <end position="211"/>
    </location>
</feature>
<feature type="transmembrane region" description="Helical" evidence="6">
    <location>
        <begin position="165"/>
        <end position="185"/>
    </location>
</feature>
<name>A0ABP8JSA0_9MICO</name>
<accession>A0ABP8JSA0</accession>
<sequence>MDSPVTRPPEPPSEAPAGGGSFYGSRRGRAIRLELSRLAGQIRPSWRGWIHAGAFPLAVIGGLALIILSPTIASRMAAAVFTVTGMMLFGTSAVYHRGRWRMRVRLLLRRLDHANIFLIIAGTYTPLAVLMLDRGAATVLLSIMWIGAILGVIFRIVWTTAPRWLFVPVYVGIGVTGVGHLPQIWQENPAVAILVIVGGALYIAGAVIYGIKRPDPAPRVFGYHEIFHTLTVLGFGCHLAALLVGAVTTNPEL</sequence>
<evidence type="ECO:0000256" key="6">
    <source>
        <dbReference type="SAM" id="Phobius"/>
    </source>
</evidence>